<keyword evidence="14" id="KW-1185">Reference proteome</keyword>
<dbReference type="EMBL" id="KZ805353">
    <property type="protein sequence ID" value="PVI01767.1"/>
    <property type="molecule type" value="Genomic_DNA"/>
</dbReference>
<name>A0A2V1DU73_9PLEO</name>
<dbReference type="Pfam" id="PF01593">
    <property type="entry name" value="Amino_oxidase"/>
    <property type="match status" value="1"/>
</dbReference>
<dbReference type="InterPro" id="IPR050464">
    <property type="entry name" value="Zeta_carotene_desat/Oxidored"/>
</dbReference>
<dbReference type="GO" id="GO:0005743">
    <property type="term" value="C:mitochondrial inner membrane"/>
    <property type="evidence" value="ECO:0007669"/>
    <property type="project" value="UniProtKB-SubCell"/>
</dbReference>
<keyword evidence="6 11" id="KW-0274">FAD</keyword>
<feature type="domain" description="Amine oxidase" evidence="12">
    <location>
        <begin position="52"/>
        <end position="524"/>
    </location>
</feature>
<dbReference type="GO" id="GO:0006782">
    <property type="term" value="P:protoporphyrinogen IX biosynthetic process"/>
    <property type="evidence" value="ECO:0007669"/>
    <property type="project" value="UniProtKB-UniRule"/>
</dbReference>
<evidence type="ECO:0000256" key="2">
    <source>
        <dbReference type="ARBA" id="ARBA00005073"/>
    </source>
</evidence>
<dbReference type="InterPro" id="IPR002937">
    <property type="entry name" value="Amino_oxidase"/>
</dbReference>
<evidence type="ECO:0000256" key="7">
    <source>
        <dbReference type="ARBA" id="ARBA00023002"/>
    </source>
</evidence>
<gene>
    <name evidence="13" type="ORF">DM02DRAFT_560995</name>
</gene>
<dbReference type="AlphaFoldDB" id="A0A2V1DU73"/>
<evidence type="ECO:0000256" key="3">
    <source>
        <dbReference type="ARBA" id="ARBA00010551"/>
    </source>
</evidence>
<proteinExistence type="inferred from homology"/>
<comment type="catalytic activity">
    <reaction evidence="10 11">
        <text>protoporphyrinogen IX + 3 O2 = protoporphyrin IX + 3 H2O2</text>
        <dbReference type="Rhea" id="RHEA:25576"/>
        <dbReference type="ChEBI" id="CHEBI:15379"/>
        <dbReference type="ChEBI" id="CHEBI:16240"/>
        <dbReference type="ChEBI" id="CHEBI:57306"/>
        <dbReference type="ChEBI" id="CHEBI:57307"/>
        <dbReference type="EC" id="1.3.3.4"/>
    </reaction>
</comment>
<evidence type="ECO:0000256" key="8">
    <source>
        <dbReference type="ARBA" id="ARBA00023133"/>
    </source>
</evidence>
<dbReference type="Gene3D" id="3.50.50.60">
    <property type="entry name" value="FAD/NAD(P)-binding domain"/>
    <property type="match status" value="1"/>
</dbReference>
<comment type="function">
    <text evidence="1 11">Catalyzes the 6-electron oxidation of protoporphyrinogen-IX to form protoporphyrin-IX.</text>
</comment>
<evidence type="ECO:0000256" key="9">
    <source>
        <dbReference type="ARBA" id="ARBA00023244"/>
    </source>
</evidence>
<comment type="pathway">
    <text evidence="2 11">Porphyrin-containing compound metabolism; protoporphyrin-IX biosynthesis; protoporphyrin-IX from protoporphyrinogen-IX: step 1/1.</text>
</comment>
<dbReference type="UniPathway" id="UPA00251">
    <property type="reaction ID" value="UER00324"/>
</dbReference>
<dbReference type="PANTHER" id="PTHR42923:SF3">
    <property type="entry name" value="PROTOPORPHYRINOGEN OXIDASE"/>
    <property type="match status" value="1"/>
</dbReference>
<evidence type="ECO:0000256" key="5">
    <source>
        <dbReference type="ARBA" id="ARBA00022630"/>
    </source>
</evidence>
<keyword evidence="5 11" id="KW-0285">Flavoprotein</keyword>
<dbReference type="PANTHER" id="PTHR42923">
    <property type="entry name" value="PROTOPORPHYRINOGEN OXIDASE"/>
    <property type="match status" value="1"/>
</dbReference>
<organism evidence="13 14">
    <name type="scientific">Periconia macrospinosa</name>
    <dbReference type="NCBI Taxonomy" id="97972"/>
    <lineage>
        <taxon>Eukaryota</taxon>
        <taxon>Fungi</taxon>
        <taxon>Dikarya</taxon>
        <taxon>Ascomycota</taxon>
        <taxon>Pezizomycotina</taxon>
        <taxon>Dothideomycetes</taxon>
        <taxon>Pleosporomycetidae</taxon>
        <taxon>Pleosporales</taxon>
        <taxon>Massarineae</taxon>
        <taxon>Periconiaceae</taxon>
        <taxon>Periconia</taxon>
    </lineage>
</organism>
<keyword evidence="9 11" id="KW-0627">Porphyrin biosynthesis</keyword>
<keyword evidence="7 11" id="KW-0560">Oxidoreductase</keyword>
<dbReference type="NCBIfam" id="TIGR00562">
    <property type="entry name" value="proto_IX_ox"/>
    <property type="match status" value="1"/>
</dbReference>
<evidence type="ECO:0000313" key="14">
    <source>
        <dbReference type="Proteomes" id="UP000244855"/>
    </source>
</evidence>
<evidence type="ECO:0000256" key="11">
    <source>
        <dbReference type="RuleBase" id="RU367069"/>
    </source>
</evidence>
<dbReference type="OrthoDB" id="438553at2759"/>
<dbReference type="InterPro" id="IPR036188">
    <property type="entry name" value="FAD/NAD-bd_sf"/>
</dbReference>
<evidence type="ECO:0000256" key="4">
    <source>
        <dbReference type="ARBA" id="ARBA00012867"/>
    </source>
</evidence>
<dbReference type="EC" id="1.3.3.4" evidence="4 11"/>
<protein>
    <recommendedName>
        <fullName evidence="4 11">Protoporphyrinogen oxidase</fullName>
        <ecNumber evidence="4 11">1.3.3.4</ecNumber>
    </recommendedName>
</protein>
<dbReference type="SUPFAM" id="SSF54373">
    <property type="entry name" value="FAD-linked reductases, C-terminal domain"/>
    <property type="match status" value="1"/>
</dbReference>
<keyword evidence="8 11" id="KW-0350">Heme biosynthesis</keyword>
<evidence type="ECO:0000259" key="12">
    <source>
        <dbReference type="Pfam" id="PF01593"/>
    </source>
</evidence>
<accession>A0A2V1DU73</accession>
<comment type="subcellular location">
    <subcellularLocation>
        <location evidence="11">Mitochondrion inner membrane</location>
    </subcellularLocation>
</comment>
<sequence length="555" mass="61638">MAMRLKRHVSLFESSIRRATVPTVANSLCTRCRRYASSAAYPENIAVLGGGISGLASAYFVAQEFPRSKITIYEAEKQLGGWIRSQRIPVPGGDVLFEHGPRTLRPGRDSLVTQKLIQELDLVGDVLATPKKAPGAANRYVYYPDRLNLMPGPGARPSYFDLAKSGVFAGWHNILAEPFQSRRDGSIRDESVGSFLSRRVDKRIAQNLVSAIFHGIYAGDVWKLSAKTLLGTAWQLEMKGNSVWDGWMNIQGTNGKGTDTLISPHHLDVRARVNQEIKVDSALSDALRDCSVFTFKNGLQQLVDALSQCLKTYSQIEVKLGTPVESYNLLSNGEKQVEVTTKDGKPQNYDLVISTLRAPALTPYVTVMTVNLYYSTPNLNPVKGFGYLIPQGVPFEQNPERALGVTFDSDAVQGQDSAPGTKLTVMLGGHWWDEWDTYPDSQEGLELAKSLVKRHLGITEEPTRSNVGVWKDCIPQYTVGYEDRLRDYVEKTKNQFGGRVKLVGNQYNGVAVNNCIEQAWMMARGLRHNGWKEKATGLESRVVDEPWSIIPVNQP</sequence>
<comment type="cofactor">
    <cofactor evidence="11">
        <name>FAD</name>
        <dbReference type="ChEBI" id="CHEBI:57692"/>
    </cofactor>
    <text evidence="11">Binds 1 FAD per subunit.</text>
</comment>
<evidence type="ECO:0000256" key="10">
    <source>
        <dbReference type="ARBA" id="ARBA00047554"/>
    </source>
</evidence>
<evidence type="ECO:0000313" key="13">
    <source>
        <dbReference type="EMBL" id="PVI01767.1"/>
    </source>
</evidence>
<evidence type="ECO:0000256" key="6">
    <source>
        <dbReference type="ARBA" id="ARBA00022827"/>
    </source>
</evidence>
<dbReference type="SUPFAM" id="SSF51905">
    <property type="entry name" value="FAD/NAD(P)-binding domain"/>
    <property type="match status" value="1"/>
</dbReference>
<dbReference type="Proteomes" id="UP000244855">
    <property type="component" value="Unassembled WGS sequence"/>
</dbReference>
<dbReference type="InterPro" id="IPR004572">
    <property type="entry name" value="Protoporphyrinogen_oxidase"/>
</dbReference>
<dbReference type="STRING" id="97972.A0A2V1DU73"/>
<comment type="similarity">
    <text evidence="3 11">Belongs to the protoporphyrinogen/coproporphyrinogen oxidase family. Protoporphyrinogen oxidase subfamily.</text>
</comment>
<dbReference type="GO" id="GO:0004729">
    <property type="term" value="F:oxygen-dependent protoporphyrinogen oxidase activity"/>
    <property type="evidence" value="ECO:0007669"/>
    <property type="project" value="UniProtKB-UniRule"/>
</dbReference>
<evidence type="ECO:0000256" key="1">
    <source>
        <dbReference type="ARBA" id="ARBA00002600"/>
    </source>
</evidence>
<reference evidence="13 14" key="1">
    <citation type="journal article" date="2018" name="Sci. Rep.">
        <title>Comparative genomics provides insights into the lifestyle and reveals functional heterogeneity of dark septate endophytic fungi.</title>
        <authorList>
            <person name="Knapp D.G."/>
            <person name="Nemeth J.B."/>
            <person name="Barry K."/>
            <person name="Hainaut M."/>
            <person name="Henrissat B."/>
            <person name="Johnson J."/>
            <person name="Kuo A."/>
            <person name="Lim J.H.P."/>
            <person name="Lipzen A."/>
            <person name="Nolan M."/>
            <person name="Ohm R.A."/>
            <person name="Tamas L."/>
            <person name="Grigoriev I.V."/>
            <person name="Spatafora J.W."/>
            <person name="Nagy L.G."/>
            <person name="Kovacs G.M."/>
        </authorList>
    </citation>
    <scope>NUCLEOTIDE SEQUENCE [LARGE SCALE GENOMIC DNA]</scope>
    <source>
        <strain evidence="13 14">DSE2036</strain>
    </source>
</reference>